<evidence type="ECO:0008006" key="4">
    <source>
        <dbReference type="Google" id="ProtNLM"/>
    </source>
</evidence>
<comment type="caution">
    <text evidence="2">The sequence shown here is derived from an EMBL/GenBank/DDBJ whole genome shotgun (WGS) entry which is preliminary data.</text>
</comment>
<keyword evidence="3" id="KW-1185">Reference proteome</keyword>
<reference evidence="2 3" key="1">
    <citation type="submission" date="2020-07" db="EMBL/GenBank/DDBJ databases">
        <title>isolation of Luteimonas sp. SJ-16.</title>
        <authorList>
            <person name="Huang X.-X."/>
            <person name="Xu L."/>
            <person name="Sun J.-Q."/>
        </authorList>
    </citation>
    <scope>NUCLEOTIDE SEQUENCE [LARGE SCALE GENOMIC DNA]</scope>
    <source>
        <strain evidence="2 3">SJ-16</strain>
    </source>
</reference>
<gene>
    <name evidence="2" type="ORF">H0E82_15645</name>
</gene>
<evidence type="ECO:0000256" key="1">
    <source>
        <dbReference type="SAM" id="MobiDB-lite"/>
    </source>
</evidence>
<dbReference type="AlphaFoldDB" id="A0A7Z0QVJ9"/>
<feature type="compositionally biased region" description="Low complexity" evidence="1">
    <location>
        <begin position="35"/>
        <end position="47"/>
    </location>
</feature>
<evidence type="ECO:0000313" key="2">
    <source>
        <dbReference type="EMBL" id="NYZ64173.1"/>
    </source>
</evidence>
<evidence type="ECO:0000313" key="3">
    <source>
        <dbReference type="Proteomes" id="UP000589896"/>
    </source>
</evidence>
<organism evidence="2 3">
    <name type="scientific">Luteimonas deserti</name>
    <dbReference type="NCBI Taxonomy" id="2752306"/>
    <lineage>
        <taxon>Bacteria</taxon>
        <taxon>Pseudomonadati</taxon>
        <taxon>Pseudomonadota</taxon>
        <taxon>Gammaproteobacteria</taxon>
        <taxon>Lysobacterales</taxon>
        <taxon>Lysobacteraceae</taxon>
        <taxon>Luteimonas</taxon>
    </lineage>
</organism>
<sequence>MLLGAAALAGLVACAQDAGSIDGGARPGGAVDIDPNPASQPPAASAGSLAAPARRVLVDFRQPVTDPVGVPEVEQSRVLALAFPQGVPAGAVVADHREGRFTADAPQQAWLVLPRGARAAQPGATPALLLVTRGDTVHARLPMEVPYLTIPAIADIDGDGLDDLLLRTDGTQMGEAFAALDAVSLAGGAARRVDRFASALSIPCGVVAGAEAGAAVIEIVDGRLQRRDFRAPCPADGAPAAADYTPAPQAPG</sequence>
<dbReference type="Proteomes" id="UP000589896">
    <property type="component" value="Unassembled WGS sequence"/>
</dbReference>
<protein>
    <recommendedName>
        <fullName evidence="4">VCBS repeat-containing protein</fullName>
    </recommendedName>
</protein>
<proteinExistence type="predicted"/>
<accession>A0A7Z0QVJ9</accession>
<feature type="region of interest" description="Disordered" evidence="1">
    <location>
        <begin position="26"/>
        <end position="47"/>
    </location>
</feature>
<dbReference type="EMBL" id="JACCJZ010000020">
    <property type="protein sequence ID" value="NYZ64173.1"/>
    <property type="molecule type" value="Genomic_DNA"/>
</dbReference>
<name>A0A7Z0QVJ9_9GAMM</name>